<keyword evidence="2" id="KW-1185">Reference proteome</keyword>
<dbReference type="AlphaFoldDB" id="A0A7D9JBW1"/>
<proteinExistence type="predicted"/>
<name>A0A7D9JBW1_PARCT</name>
<accession>A0A7D9JBW1</accession>
<gene>
    <name evidence="1" type="ORF">PACLA_8A083640</name>
</gene>
<sequence length="115" mass="13209">MGNDNSFRCWVTGCTASEQNGPPAVVINYKEKGMYKAYKDASDYVEKNKEDGYCVVGPDGFLKCWKLHKGCKAKFKRTSENVFLCYYNGELKLANDTKGEMKKFTRTDLYYYNST</sequence>
<evidence type="ECO:0000313" key="2">
    <source>
        <dbReference type="Proteomes" id="UP001152795"/>
    </source>
</evidence>
<dbReference type="EMBL" id="CACRXK020014310">
    <property type="protein sequence ID" value="CAB4026621.1"/>
    <property type="molecule type" value="Genomic_DNA"/>
</dbReference>
<organism evidence="1 2">
    <name type="scientific">Paramuricea clavata</name>
    <name type="common">Red gorgonian</name>
    <name type="synonym">Violescent sea-whip</name>
    <dbReference type="NCBI Taxonomy" id="317549"/>
    <lineage>
        <taxon>Eukaryota</taxon>
        <taxon>Metazoa</taxon>
        <taxon>Cnidaria</taxon>
        <taxon>Anthozoa</taxon>
        <taxon>Octocorallia</taxon>
        <taxon>Malacalcyonacea</taxon>
        <taxon>Plexauridae</taxon>
        <taxon>Paramuricea</taxon>
    </lineage>
</organism>
<comment type="caution">
    <text evidence="1">The sequence shown here is derived from an EMBL/GenBank/DDBJ whole genome shotgun (WGS) entry which is preliminary data.</text>
</comment>
<reference evidence="1" key="1">
    <citation type="submission" date="2020-04" db="EMBL/GenBank/DDBJ databases">
        <authorList>
            <person name="Alioto T."/>
            <person name="Alioto T."/>
            <person name="Gomez Garrido J."/>
        </authorList>
    </citation>
    <scope>NUCLEOTIDE SEQUENCE</scope>
    <source>
        <strain evidence="1">A484AB</strain>
    </source>
</reference>
<protein>
    <submittedName>
        <fullName evidence="1">Uncharacterized protein</fullName>
    </submittedName>
</protein>
<dbReference type="Proteomes" id="UP001152795">
    <property type="component" value="Unassembled WGS sequence"/>
</dbReference>
<evidence type="ECO:0000313" key="1">
    <source>
        <dbReference type="EMBL" id="CAB4026621.1"/>
    </source>
</evidence>